<feature type="transmembrane region" description="Helical" evidence="1">
    <location>
        <begin position="139"/>
        <end position="159"/>
    </location>
</feature>
<protein>
    <submittedName>
        <fullName evidence="2">Uncharacterized protein</fullName>
    </submittedName>
</protein>
<sequence length="233" mass="26732">MIKNELIKFFTPLKAIVYLGFLAIFTIIPSVLFQDNIITDPYDFICGNMNDELILVIPIMLATVVSDVFTYDYELGCMKFFMIYKKREKVFVSKLVALIIISAILIIASFMILSIVYIIQNPQMVSDLCNQVPSISKKMLLFILAVMPIIFIYCSISIICKNSMIISLLIFLLVMMSDLFVKYIADITPTRFFRVFLTKGTAIDNTSIILFISYLAIFLLLNLKIFSKKEMLH</sequence>
<geneLocation type="plasmid" evidence="3">
    <name>pct2</name>
</geneLocation>
<dbReference type="OrthoDB" id="1900696at2"/>
<organism evidence="2 3">
    <name type="scientific">Clostridium taeniosporum</name>
    <dbReference type="NCBI Taxonomy" id="394958"/>
    <lineage>
        <taxon>Bacteria</taxon>
        <taxon>Bacillati</taxon>
        <taxon>Bacillota</taxon>
        <taxon>Clostridia</taxon>
        <taxon>Eubacteriales</taxon>
        <taxon>Clostridiaceae</taxon>
        <taxon>Clostridium</taxon>
    </lineage>
</organism>
<keyword evidence="2" id="KW-0614">Plasmid</keyword>
<name>A0A1D7XNX7_9CLOT</name>
<evidence type="ECO:0000313" key="3">
    <source>
        <dbReference type="Proteomes" id="UP000094652"/>
    </source>
</evidence>
<evidence type="ECO:0000313" key="2">
    <source>
        <dbReference type="EMBL" id="AOR25014.1"/>
    </source>
</evidence>
<feature type="transmembrane region" description="Helical" evidence="1">
    <location>
        <begin position="166"/>
        <end position="185"/>
    </location>
</feature>
<dbReference type="KEGG" id="ctae:BGI42_14805"/>
<dbReference type="EMBL" id="CP017255">
    <property type="protein sequence ID" value="AOR25014.1"/>
    <property type="molecule type" value="Genomic_DNA"/>
</dbReference>
<keyword evidence="1" id="KW-1133">Transmembrane helix</keyword>
<feature type="transmembrane region" description="Helical" evidence="1">
    <location>
        <begin position="53"/>
        <end position="74"/>
    </location>
</feature>
<feature type="transmembrane region" description="Helical" evidence="1">
    <location>
        <begin position="205"/>
        <end position="223"/>
    </location>
</feature>
<dbReference type="AlphaFoldDB" id="A0A1D7XNX7"/>
<keyword evidence="1" id="KW-0812">Transmembrane</keyword>
<dbReference type="RefSeq" id="WP_069681133.1">
    <property type="nucleotide sequence ID" value="NZ_CP017255.2"/>
</dbReference>
<feature type="transmembrane region" description="Helical" evidence="1">
    <location>
        <begin position="95"/>
        <end position="119"/>
    </location>
</feature>
<proteinExistence type="predicted"/>
<keyword evidence="1" id="KW-0472">Membrane</keyword>
<evidence type="ECO:0000256" key="1">
    <source>
        <dbReference type="SAM" id="Phobius"/>
    </source>
</evidence>
<dbReference type="Proteomes" id="UP000094652">
    <property type="component" value="Plasmid pCt2"/>
</dbReference>
<gene>
    <name evidence="2" type="ORF">BGI42_14805</name>
</gene>
<accession>A0A1D7XNX7</accession>
<feature type="transmembrane region" description="Helical" evidence="1">
    <location>
        <begin position="12"/>
        <end position="33"/>
    </location>
</feature>
<keyword evidence="3" id="KW-1185">Reference proteome</keyword>
<reference evidence="3" key="1">
    <citation type="submission" date="2016-09" db="EMBL/GenBank/DDBJ databases">
        <title>Genomics of Clostridium taeniosporum, an organism which forms endospores with ribbon-like appendages.</title>
        <authorList>
            <person name="Walker J.R."/>
        </authorList>
    </citation>
    <scope>NUCLEOTIDE SEQUENCE [LARGE SCALE GENOMIC DNA]</scope>
    <source>
        <strain evidence="3">1/k</strain>
        <plasmid evidence="3">Plasmid pct2</plasmid>
    </source>
</reference>